<evidence type="ECO:0000313" key="1">
    <source>
        <dbReference type="EMBL" id="CAA9461979.1"/>
    </source>
</evidence>
<proteinExistence type="predicted"/>
<gene>
    <name evidence="1" type="ORF">AVDCRST_MAG58-2779</name>
</gene>
<dbReference type="EMBL" id="CADCVF010000057">
    <property type="protein sequence ID" value="CAA9461979.1"/>
    <property type="molecule type" value="Genomic_DNA"/>
</dbReference>
<protein>
    <submittedName>
        <fullName evidence="1">Uncharacterized protein</fullName>
    </submittedName>
</protein>
<accession>A0A6J4R268</accession>
<name>A0A6J4R268_9ACTN</name>
<organism evidence="1">
    <name type="scientific">uncultured Rubrobacteraceae bacterium</name>
    <dbReference type="NCBI Taxonomy" id="349277"/>
    <lineage>
        <taxon>Bacteria</taxon>
        <taxon>Bacillati</taxon>
        <taxon>Actinomycetota</taxon>
        <taxon>Rubrobacteria</taxon>
        <taxon>Rubrobacterales</taxon>
        <taxon>Rubrobacteraceae</taxon>
        <taxon>environmental samples</taxon>
    </lineage>
</organism>
<dbReference type="AlphaFoldDB" id="A0A6J4R268"/>
<reference evidence="1" key="1">
    <citation type="submission" date="2020-02" db="EMBL/GenBank/DDBJ databases">
        <authorList>
            <person name="Meier V. D."/>
        </authorList>
    </citation>
    <scope>NUCLEOTIDE SEQUENCE</scope>
    <source>
        <strain evidence="1">AVDCRST_MAG58</strain>
    </source>
</reference>
<sequence>MSRPWKLWIAAAGALLVVGALAWITKLWVIVATDGRVVATGAAGAMSAHPVRGAAGVWSGRHSAVPWAELLVGRQAQANRLTIRGRS</sequence>